<keyword evidence="2" id="KW-1185">Reference proteome</keyword>
<evidence type="ECO:0000313" key="2">
    <source>
        <dbReference type="Proteomes" id="UP001314170"/>
    </source>
</evidence>
<evidence type="ECO:0000313" key="1">
    <source>
        <dbReference type="EMBL" id="CAK7322634.1"/>
    </source>
</evidence>
<proteinExistence type="predicted"/>
<name>A0AAV1QPG6_9ROSI</name>
<dbReference type="EMBL" id="CAWUPB010000027">
    <property type="protein sequence ID" value="CAK7322634.1"/>
    <property type="molecule type" value="Genomic_DNA"/>
</dbReference>
<evidence type="ECO:0008006" key="3">
    <source>
        <dbReference type="Google" id="ProtNLM"/>
    </source>
</evidence>
<protein>
    <recommendedName>
        <fullName evidence="3">Ribosomal protein S3</fullName>
    </recommendedName>
</protein>
<organism evidence="1 2">
    <name type="scientific">Dovyalis caffra</name>
    <dbReference type="NCBI Taxonomy" id="77055"/>
    <lineage>
        <taxon>Eukaryota</taxon>
        <taxon>Viridiplantae</taxon>
        <taxon>Streptophyta</taxon>
        <taxon>Embryophyta</taxon>
        <taxon>Tracheophyta</taxon>
        <taxon>Spermatophyta</taxon>
        <taxon>Magnoliopsida</taxon>
        <taxon>eudicotyledons</taxon>
        <taxon>Gunneridae</taxon>
        <taxon>Pentapetalae</taxon>
        <taxon>rosids</taxon>
        <taxon>fabids</taxon>
        <taxon>Malpighiales</taxon>
        <taxon>Salicaceae</taxon>
        <taxon>Flacourtieae</taxon>
        <taxon>Dovyalis</taxon>
    </lineage>
</organism>
<dbReference type="Proteomes" id="UP001314170">
    <property type="component" value="Unassembled WGS sequence"/>
</dbReference>
<reference evidence="1 2" key="1">
    <citation type="submission" date="2024-01" db="EMBL/GenBank/DDBJ databases">
        <authorList>
            <person name="Waweru B."/>
        </authorList>
    </citation>
    <scope>NUCLEOTIDE SEQUENCE [LARGE SCALE GENOMIC DNA]</scope>
</reference>
<accession>A0AAV1QPG6</accession>
<dbReference type="AlphaFoldDB" id="A0AAV1QPG6"/>
<gene>
    <name evidence="1" type="ORF">DCAF_LOCUS245</name>
</gene>
<sequence>MTDTKICPVTASNLSDHGRQYSLRQFLDNWEDYYESNYRNNPDYWHARRAFLSSYHFSEEIGTKDKLKRSAKEIKETVIGVVTSIREEVSKRRIGIKVFKFTLGLPSLMLGRLLREQLSQLSRLLACKTSISKQLPFLDDKLRRSVKEINKAVI</sequence>
<comment type="caution">
    <text evidence="1">The sequence shown here is derived from an EMBL/GenBank/DDBJ whole genome shotgun (WGS) entry which is preliminary data.</text>
</comment>